<name>A0A4Y8ARA3_9FLAO</name>
<keyword evidence="2" id="KW-1185">Reference proteome</keyword>
<proteinExistence type="predicted"/>
<evidence type="ECO:0000313" key="1">
    <source>
        <dbReference type="EMBL" id="TEW73684.1"/>
    </source>
</evidence>
<dbReference type="PROSITE" id="PS51257">
    <property type="entry name" value="PROKAR_LIPOPROTEIN"/>
    <property type="match status" value="1"/>
</dbReference>
<dbReference type="OrthoDB" id="1428633at2"/>
<evidence type="ECO:0000313" key="2">
    <source>
        <dbReference type="Proteomes" id="UP000298517"/>
    </source>
</evidence>
<accession>A0A4Y8ARA3</accession>
<comment type="caution">
    <text evidence="1">The sequence shown here is derived from an EMBL/GenBank/DDBJ whole genome shotgun (WGS) entry which is preliminary data.</text>
</comment>
<protein>
    <recommendedName>
        <fullName evidence="3">Lipoprotein</fullName>
    </recommendedName>
</protein>
<reference evidence="1 2" key="1">
    <citation type="journal article" date="2011" name="J. Microbiol.">
        <title>Gramella jeungdoensis sp. nov., isolated from a solar saltern in Korea.</title>
        <authorList>
            <person name="Joung Y."/>
            <person name="Kim H."/>
            <person name="Jang T."/>
            <person name="Ahn T.S."/>
            <person name="Joh K."/>
        </authorList>
    </citation>
    <scope>NUCLEOTIDE SEQUENCE [LARGE SCALE GENOMIC DNA]</scope>
    <source>
        <strain evidence="1 2">KCTC 23123</strain>
    </source>
</reference>
<dbReference type="EMBL" id="SNQI01000003">
    <property type="protein sequence ID" value="TEW73684.1"/>
    <property type="molecule type" value="Genomic_DNA"/>
</dbReference>
<dbReference type="RefSeq" id="WP_134248085.1">
    <property type="nucleotide sequence ID" value="NZ_SNQI01000003.1"/>
</dbReference>
<organism evidence="1 2">
    <name type="scientific">Gramella jeungdoensis</name>
    <dbReference type="NCBI Taxonomy" id="708091"/>
    <lineage>
        <taxon>Bacteria</taxon>
        <taxon>Pseudomonadati</taxon>
        <taxon>Bacteroidota</taxon>
        <taxon>Flavobacteriia</taxon>
        <taxon>Flavobacteriales</taxon>
        <taxon>Flavobacteriaceae</taxon>
        <taxon>Christiangramia</taxon>
    </lineage>
</organism>
<dbReference type="Proteomes" id="UP000298517">
    <property type="component" value="Unassembled WGS sequence"/>
</dbReference>
<sequence>MKKIAIVILITISSVSCNDNSKKIDYGNILNNCFSENEIAILNEVCSLFEAKLTENYPKEPIAIKYKLYLKDISELNEPTGFIKNSSNTLLDKLKNSSVFDKIWIKYSATYYEDDSYEIQVITNFKNTENDTEEIPKDFYITNPKGAYIGCLLKNQKNIFIEEYLLAIKDIGEISPQILAQGLFESLTEADYDDKTVRLIIALNLFYEMELNISE</sequence>
<dbReference type="AlphaFoldDB" id="A0A4Y8ARA3"/>
<evidence type="ECO:0008006" key="3">
    <source>
        <dbReference type="Google" id="ProtNLM"/>
    </source>
</evidence>
<gene>
    <name evidence="1" type="ORF">E2488_09360</name>
</gene>